<feature type="non-terminal residue" evidence="2">
    <location>
        <position position="87"/>
    </location>
</feature>
<accession>A0A816B9G9</accession>
<feature type="non-terminal residue" evidence="2">
    <location>
        <position position="1"/>
    </location>
</feature>
<reference evidence="2" key="1">
    <citation type="submission" date="2021-02" db="EMBL/GenBank/DDBJ databases">
        <authorList>
            <person name="Nowell W R."/>
        </authorList>
    </citation>
    <scope>NUCLEOTIDE SEQUENCE</scope>
</reference>
<dbReference type="AlphaFoldDB" id="A0A816B9G9"/>
<dbReference type="InterPro" id="IPR041491">
    <property type="entry name" value="TRPM_SLOG"/>
</dbReference>
<dbReference type="Pfam" id="PF18139">
    <property type="entry name" value="LSDAT_euk"/>
    <property type="match status" value="1"/>
</dbReference>
<name>A0A816B9G9_9BILA</name>
<dbReference type="EMBL" id="CAJNOQ010037152">
    <property type="protein sequence ID" value="CAF1607343.1"/>
    <property type="molecule type" value="Genomic_DNA"/>
</dbReference>
<evidence type="ECO:0000259" key="1">
    <source>
        <dbReference type="Pfam" id="PF18139"/>
    </source>
</evidence>
<evidence type="ECO:0000313" key="2">
    <source>
        <dbReference type="EMBL" id="CAF1607343.1"/>
    </source>
</evidence>
<gene>
    <name evidence="2" type="ORF">GPM918_LOCUS42842</name>
    <name evidence="3" type="ORF">SRO942_LOCUS44180</name>
</gene>
<dbReference type="Proteomes" id="UP000681722">
    <property type="component" value="Unassembled WGS sequence"/>
</dbReference>
<comment type="caution">
    <text evidence="2">The sequence shown here is derived from an EMBL/GenBank/DDBJ whole genome shotgun (WGS) entry which is preliminary data.</text>
</comment>
<dbReference type="OrthoDB" id="301415at2759"/>
<sequence length="87" mass="9673">YIRLPFNSEYPGQPSVLKSTAKDIVKFMKEAWNLKTPELIICVTGGAQELETIPTRIRDAFKRSLIAAAVTTGNKSKTHNLKKELVG</sequence>
<organism evidence="2 4">
    <name type="scientific">Didymodactylos carnosus</name>
    <dbReference type="NCBI Taxonomy" id="1234261"/>
    <lineage>
        <taxon>Eukaryota</taxon>
        <taxon>Metazoa</taxon>
        <taxon>Spiralia</taxon>
        <taxon>Gnathifera</taxon>
        <taxon>Rotifera</taxon>
        <taxon>Eurotatoria</taxon>
        <taxon>Bdelloidea</taxon>
        <taxon>Philodinida</taxon>
        <taxon>Philodinidae</taxon>
        <taxon>Didymodactylos</taxon>
    </lineage>
</organism>
<protein>
    <recommendedName>
        <fullName evidence="1">TRPM SLOG domain-containing protein</fullName>
    </recommendedName>
</protein>
<proteinExistence type="predicted"/>
<evidence type="ECO:0000313" key="4">
    <source>
        <dbReference type="Proteomes" id="UP000663829"/>
    </source>
</evidence>
<dbReference type="EMBL" id="CAJOBC010103775">
    <property type="protein sequence ID" value="CAF4487959.1"/>
    <property type="molecule type" value="Genomic_DNA"/>
</dbReference>
<dbReference type="Proteomes" id="UP000663829">
    <property type="component" value="Unassembled WGS sequence"/>
</dbReference>
<feature type="domain" description="TRPM SLOG" evidence="1">
    <location>
        <begin position="18"/>
        <end position="73"/>
    </location>
</feature>
<evidence type="ECO:0000313" key="3">
    <source>
        <dbReference type="EMBL" id="CAF4487959.1"/>
    </source>
</evidence>
<keyword evidence="4" id="KW-1185">Reference proteome</keyword>